<comment type="similarity">
    <text evidence="1">Belongs to the metallo-beta-lactamase superfamily.</text>
</comment>
<dbReference type="InterPro" id="IPR036866">
    <property type="entry name" value="RibonucZ/Hydroxyglut_hydro"/>
</dbReference>
<dbReference type="SUPFAM" id="SSF56281">
    <property type="entry name" value="Metallo-hydrolase/oxidoreductase"/>
    <property type="match status" value="1"/>
</dbReference>
<proteinExistence type="inferred from homology"/>
<dbReference type="RefSeq" id="WP_076529774.1">
    <property type="nucleotide sequence ID" value="NZ_BMEH01000002.1"/>
</dbReference>
<dbReference type="EMBL" id="FTOT01000002">
    <property type="protein sequence ID" value="SIS84156.1"/>
    <property type="molecule type" value="Genomic_DNA"/>
</dbReference>
<sequence>MLTRRHILLGAAALTMPIAPRRLWAGTSLDMGGLRIDTLSDGNLVLPGNFAFGDMSPEEIAALVARHGLSADQLTPPCNLTLLRDGTHTVLFDVGAGPDFMPSAGKLADALDALGLSPDEITHVVFTHAHPDHLWGLLDEFDDPIFPDAAYLIGADELAYWTDPATVETIREDRKTFAVGAARRLEAIADRITTLADGDEVLPGLIARLTPGHTPGHMSFDISGPDGTVVVIGDAIGNHHIAFDQPDRPSGSDQDPELGAATRVALMDRLAERGDLIVGFHLPGGGLGRVERDGAAYRFVEV</sequence>
<evidence type="ECO:0000256" key="1">
    <source>
        <dbReference type="ARBA" id="ARBA00007749"/>
    </source>
</evidence>
<dbReference type="OrthoDB" id="9773738at2"/>
<dbReference type="PANTHER" id="PTHR42978">
    <property type="entry name" value="QUORUM-QUENCHING LACTONASE YTNP-RELATED-RELATED"/>
    <property type="match status" value="1"/>
</dbReference>
<evidence type="ECO:0000313" key="7">
    <source>
        <dbReference type="Proteomes" id="UP000186141"/>
    </source>
</evidence>
<evidence type="ECO:0000256" key="3">
    <source>
        <dbReference type="ARBA" id="ARBA00022801"/>
    </source>
</evidence>
<dbReference type="Pfam" id="PF00753">
    <property type="entry name" value="Lactamase_B"/>
    <property type="match status" value="1"/>
</dbReference>
<accession>A0A1N7MDJ2</accession>
<name>A0A1N7MDJ2_9RHOB</name>
<dbReference type="PANTHER" id="PTHR42978:SF6">
    <property type="entry name" value="QUORUM-QUENCHING LACTONASE YTNP-RELATED"/>
    <property type="match status" value="1"/>
</dbReference>
<feature type="domain" description="Metallo-beta-lactamase" evidence="5">
    <location>
        <begin position="77"/>
        <end position="281"/>
    </location>
</feature>
<keyword evidence="7" id="KW-1185">Reference proteome</keyword>
<dbReference type="GO" id="GO:0046872">
    <property type="term" value="F:metal ion binding"/>
    <property type="evidence" value="ECO:0007669"/>
    <property type="project" value="UniProtKB-KW"/>
</dbReference>
<dbReference type="AlphaFoldDB" id="A0A1N7MDJ2"/>
<dbReference type="STRING" id="1086013.SAMN05421774_102610"/>
<keyword evidence="2" id="KW-0479">Metal-binding</keyword>
<dbReference type="SMART" id="SM00849">
    <property type="entry name" value="Lactamase_B"/>
    <property type="match status" value="1"/>
</dbReference>
<evidence type="ECO:0000259" key="5">
    <source>
        <dbReference type="SMART" id="SM00849"/>
    </source>
</evidence>
<dbReference type="InterPro" id="IPR051013">
    <property type="entry name" value="MBL_superfamily_lactonases"/>
</dbReference>
<evidence type="ECO:0000256" key="4">
    <source>
        <dbReference type="ARBA" id="ARBA00022833"/>
    </source>
</evidence>
<evidence type="ECO:0000256" key="2">
    <source>
        <dbReference type="ARBA" id="ARBA00022723"/>
    </source>
</evidence>
<organism evidence="6 7">
    <name type="scientific">Gemmobacter megaterium</name>
    <dbReference type="NCBI Taxonomy" id="1086013"/>
    <lineage>
        <taxon>Bacteria</taxon>
        <taxon>Pseudomonadati</taxon>
        <taxon>Pseudomonadota</taxon>
        <taxon>Alphaproteobacteria</taxon>
        <taxon>Rhodobacterales</taxon>
        <taxon>Paracoccaceae</taxon>
        <taxon>Gemmobacter</taxon>
    </lineage>
</organism>
<gene>
    <name evidence="6" type="ORF">SAMN05421774_102610</name>
</gene>
<dbReference type="Proteomes" id="UP000186141">
    <property type="component" value="Unassembled WGS sequence"/>
</dbReference>
<dbReference type="CDD" id="cd07720">
    <property type="entry name" value="OPHC2-like_MBL-fold"/>
    <property type="match status" value="1"/>
</dbReference>
<dbReference type="InterPro" id="IPR001279">
    <property type="entry name" value="Metallo-B-lactamas"/>
</dbReference>
<evidence type="ECO:0000313" key="6">
    <source>
        <dbReference type="EMBL" id="SIS84156.1"/>
    </source>
</evidence>
<dbReference type="Gene3D" id="3.60.15.10">
    <property type="entry name" value="Ribonuclease Z/Hydroxyacylglutathione hydrolase-like"/>
    <property type="match status" value="1"/>
</dbReference>
<dbReference type="GO" id="GO:0016787">
    <property type="term" value="F:hydrolase activity"/>
    <property type="evidence" value="ECO:0007669"/>
    <property type="project" value="UniProtKB-KW"/>
</dbReference>
<keyword evidence="4" id="KW-0862">Zinc</keyword>
<protein>
    <submittedName>
        <fullName evidence="6">Glyoxylase, beta-lactamase superfamily II</fullName>
    </submittedName>
</protein>
<reference evidence="6 7" key="1">
    <citation type="submission" date="2017-01" db="EMBL/GenBank/DDBJ databases">
        <authorList>
            <person name="Mah S.A."/>
            <person name="Swanson W.J."/>
            <person name="Moy G.W."/>
            <person name="Vacquier V.D."/>
        </authorList>
    </citation>
    <scope>NUCLEOTIDE SEQUENCE [LARGE SCALE GENOMIC DNA]</scope>
    <source>
        <strain evidence="6 7">DSM 26375</strain>
    </source>
</reference>
<keyword evidence="3" id="KW-0378">Hydrolase</keyword>